<proteinExistence type="predicted"/>
<sequence>MCSNGPTLHEAFTRGDVDQFREALARGEDINEHDEHDRNLIVHALLQDEVDGNEMLKDTRMGLLALIVGHADVSLYSLNAPTAKGVPPLTLASWLDYPDAVRVLLESSEGCVLVDAPDALGATPLMYAARDGNVEVCRILLSYNARADTLDSNRWSAIQHAQHDPHILWLCEQAVREQRALENKDPRAATVPSTELILAQTTRLAQPAERYQLPQNLSFSSPALISNTRKLVSAILSGNETLVQTLLLPSPPAPHFEHDDDPRTVVSPLLVNRANESGFAPLHFALSVQQPSIPIINALHRSGADMNLRVTSGGSGPLHILASAPRIVDGHQAQALRAAAVHLVQSLGTSLTLQDVDGNNCLHVAAQRGTSGLLVETLLQLDVDGQLRKMVNRHGLLPIDVAKPEYRFLFWVSSDASLAMEPSLSNSAQMELQRDLVISQLKDCTSSLAEPLDLDDLEEFLSLLPDMHASMQCVGDHWVRAVEQVRQTSCRLDNEQISLFRKFEELQDTILHCEARLAYVDLELVKTRPPLVHDDSMNTSDSRESSAYPLSIKSMEHGDDYGIDDFIVVTDADGPSLPNERIRRESQHSIPRSLEDFVFSSRNRSVQRLATSLLNNSSQIFTPKRPRGLRHRRSRSLGSASIRDHDSFRYSSGDEAKSSRSSRFPSAKSARHFLDVPETRLSPKRMSGWLKEKVKGRHSRQSSQDSRIEDFMAQNPSIMDTFDYSRSSNEYSVGSLAYFQTSTVDVQDMHRCLRQSSAIMAKVQVSLAQNRDSRVALERSINGMAALVEKTSKRWHQLSKTLEQVLRTWTPSPHISTTSSSKRDFPSLFYSSNQNPSLAKQVDLRLELRHEHNFSPTVKYLSSAVHELSCFLLNDLPCKLSALQTDISRMEAHLDIVDRIILSTSNRLTH</sequence>
<evidence type="ECO:0000256" key="5">
    <source>
        <dbReference type="SAM" id="MobiDB-lite"/>
    </source>
</evidence>
<feature type="compositionally biased region" description="Low complexity" evidence="5">
    <location>
        <begin position="659"/>
        <end position="668"/>
    </location>
</feature>
<dbReference type="SUPFAM" id="SSF48403">
    <property type="entry name" value="Ankyrin repeat"/>
    <property type="match status" value="2"/>
</dbReference>
<dbReference type="InterPro" id="IPR002110">
    <property type="entry name" value="Ankyrin_rpt"/>
</dbReference>
<dbReference type="EC" id="2.3.1.225" evidence="1"/>
<evidence type="ECO:0000256" key="4">
    <source>
        <dbReference type="PROSITE-ProRule" id="PRU00023"/>
    </source>
</evidence>
<dbReference type="PROSITE" id="PS50088">
    <property type="entry name" value="ANK_REPEAT"/>
    <property type="match status" value="3"/>
</dbReference>
<evidence type="ECO:0000313" key="6">
    <source>
        <dbReference type="EMBL" id="KZT39992.1"/>
    </source>
</evidence>
<dbReference type="AlphaFoldDB" id="A0A166EVG9"/>
<evidence type="ECO:0000313" key="7">
    <source>
        <dbReference type="Proteomes" id="UP000076798"/>
    </source>
</evidence>
<reference evidence="6 7" key="1">
    <citation type="journal article" date="2016" name="Mol. Biol. Evol.">
        <title>Comparative Genomics of Early-Diverging Mushroom-Forming Fungi Provides Insights into the Origins of Lignocellulose Decay Capabilities.</title>
        <authorList>
            <person name="Nagy L.G."/>
            <person name="Riley R."/>
            <person name="Tritt A."/>
            <person name="Adam C."/>
            <person name="Daum C."/>
            <person name="Floudas D."/>
            <person name="Sun H."/>
            <person name="Yadav J.S."/>
            <person name="Pangilinan J."/>
            <person name="Larsson K.H."/>
            <person name="Matsuura K."/>
            <person name="Barry K."/>
            <person name="Labutti K."/>
            <person name="Kuo R."/>
            <person name="Ohm R.A."/>
            <person name="Bhattacharya S.S."/>
            <person name="Shirouzu T."/>
            <person name="Yoshinaga Y."/>
            <person name="Martin F.M."/>
            <person name="Grigoriev I.V."/>
            <person name="Hibbett D.S."/>
        </authorList>
    </citation>
    <scope>NUCLEOTIDE SEQUENCE [LARGE SCALE GENOMIC DNA]</scope>
    <source>
        <strain evidence="6 7">HHB10207 ss-3</strain>
    </source>
</reference>
<dbReference type="Gene3D" id="1.25.40.20">
    <property type="entry name" value="Ankyrin repeat-containing domain"/>
    <property type="match status" value="2"/>
</dbReference>
<dbReference type="SMART" id="SM00248">
    <property type="entry name" value="ANK"/>
    <property type="match status" value="5"/>
</dbReference>
<keyword evidence="7" id="KW-1185">Reference proteome</keyword>
<dbReference type="PANTHER" id="PTHR24161">
    <property type="entry name" value="ANK_REP_REGION DOMAIN-CONTAINING PROTEIN-RELATED"/>
    <property type="match status" value="1"/>
</dbReference>
<evidence type="ECO:0000256" key="2">
    <source>
        <dbReference type="ARBA" id="ARBA00022737"/>
    </source>
</evidence>
<name>A0A166EVG9_9AGAM</name>
<feature type="repeat" description="ANK" evidence="4">
    <location>
        <begin position="277"/>
        <end position="311"/>
    </location>
</feature>
<protein>
    <recommendedName>
        <fullName evidence="1">protein S-acyltransferase</fullName>
        <ecNumber evidence="1">2.3.1.225</ecNumber>
    </recommendedName>
</protein>
<accession>A0A166EVG9</accession>
<evidence type="ECO:0000256" key="1">
    <source>
        <dbReference type="ARBA" id="ARBA00012210"/>
    </source>
</evidence>
<gene>
    <name evidence="6" type="ORF">SISSUDRAFT_1118579</name>
</gene>
<dbReference type="OrthoDB" id="539213at2759"/>
<dbReference type="GO" id="GO:0019706">
    <property type="term" value="F:protein-cysteine S-palmitoyltransferase activity"/>
    <property type="evidence" value="ECO:0007669"/>
    <property type="project" value="UniProtKB-EC"/>
</dbReference>
<dbReference type="Pfam" id="PF12796">
    <property type="entry name" value="Ank_2"/>
    <property type="match status" value="1"/>
</dbReference>
<dbReference type="Proteomes" id="UP000076798">
    <property type="component" value="Unassembled WGS sequence"/>
</dbReference>
<feature type="compositionally biased region" description="Basic residues" evidence="5">
    <location>
        <begin position="624"/>
        <end position="635"/>
    </location>
</feature>
<dbReference type="STRING" id="1314776.A0A166EVG9"/>
<evidence type="ECO:0000256" key="3">
    <source>
        <dbReference type="ARBA" id="ARBA00023043"/>
    </source>
</evidence>
<dbReference type="PANTHER" id="PTHR24161:SF85">
    <property type="entry name" value="PALMITOYLTRANSFERASE HIP14"/>
    <property type="match status" value="1"/>
</dbReference>
<feature type="repeat" description="ANK" evidence="4">
    <location>
        <begin position="357"/>
        <end position="390"/>
    </location>
</feature>
<feature type="region of interest" description="Disordered" evidence="5">
    <location>
        <begin position="617"/>
        <end position="669"/>
    </location>
</feature>
<dbReference type="PRINTS" id="PR01415">
    <property type="entry name" value="ANKYRIN"/>
</dbReference>
<dbReference type="InterPro" id="IPR036770">
    <property type="entry name" value="Ankyrin_rpt-contain_sf"/>
</dbReference>
<organism evidence="6 7">
    <name type="scientific">Sistotremastrum suecicum HHB10207 ss-3</name>
    <dbReference type="NCBI Taxonomy" id="1314776"/>
    <lineage>
        <taxon>Eukaryota</taxon>
        <taxon>Fungi</taxon>
        <taxon>Dikarya</taxon>
        <taxon>Basidiomycota</taxon>
        <taxon>Agaricomycotina</taxon>
        <taxon>Agaricomycetes</taxon>
        <taxon>Sistotremastrales</taxon>
        <taxon>Sistotremastraceae</taxon>
        <taxon>Sistotremastrum</taxon>
    </lineage>
</organism>
<keyword evidence="3 4" id="KW-0040">ANK repeat</keyword>
<feature type="repeat" description="ANK" evidence="4">
    <location>
        <begin position="120"/>
        <end position="152"/>
    </location>
</feature>
<keyword evidence="2" id="KW-0677">Repeat</keyword>
<dbReference type="EMBL" id="KV428038">
    <property type="protein sequence ID" value="KZT39992.1"/>
    <property type="molecule type" value="Genomic_DNA"/>
</dbReference>
<feature type="compositionally biased region" description="Basic and acidic residues" evidence="5">
    <location>
        <begin position="642"/>
        <end position="658"/>
    </location>
</feature>
<dbReference type="PROSITE" id="PS50297">
    <property type="entry name" value="ANK_REP_REGION"/>
    <property type="match status" value="2"/>
</dbReference>